<gene>
    <name evidence="2" type="ORF">BDQ12DRAFT_718123</name>
</gene>
<feature type="region of interest" description="Disordered" evidence="1">
    <location>
        <begin position="48"/>
        <end position="68"/>
    </location>
</feature>
<protein>
    <submittedName>
        <fullName evidence="2">Uncharacterized protein</fullName>
    </submittedName>
</protein>
<dbReference type="OrthoDB" id="2604709at2759"/>
<organism evidence="2 3">
    <name type="scientific">Crucibulum laeve</name>
    <dbReference type="NCBI Taxonomy" id="68775"/>
    <lineage>
        <taxon>Eukaryota</taxon>
        <taxon>Fungi</taxon>
        <taxon>Dikarya</taxon>
        <taxon>Basidiomycota</taxon>
        <taxon>Agaricomycotina</taxon>
        <taxon>Agaricomycetes</taxon>
        <taxon>Agaricomycetidae</taxon>
        <taxon>Agaricales</taxon>
        <taxon>Agaricineae</taxon>
        <taxon>Nidulariaceae</taxon>
        <taxon>Crucibulum</taxon>
    </lineage>
</organism>
<accession>A0A5C3MM36</accession>
<dbReference type="AlphaFoldDB" id="A0A5C3MM36"/>
<dbReference type="Proteomes" id="UP000308652">
    <property type="component" value="Unassembled WGS sequence"/>
</dbReference>
<evidence type="ECO:0000256" key="1">
    <source>
        <dbReference type="SAM" id="MobiDB-lite"/>
    </source>
</evidence>
<dbReference type="EMBL" id="ML213590">
    <property type="protein sequence ID" value="TFK44998.1"/>
    <property type="molecule type" value="Genomic_DNA"/>
</dbReference>
<reference evidence="2 3" key="1">
    <citation type="journal article" date="2019" name="Nat. Ecol. Evol.">
        <title>Megaphylogeny resolves global patterns of mushroom evolution.</title>
        <authorList>
            <person name="Varga T."/>
            <person name="Krizsan K."/>
            <person name="Foldi C."/>
            <person name="Dima B."/>
            <person name="Sanchez-Garcia M."/>
            <person name="Sanchez-Ramirez S."/>
            <person name="Szollosi G.J."/>
            <person name="Szarkandi J.G."/>
            <person name="Papp V."/>
            <person name="Albert L."/>
            <person name="Andreopoulos W."/>
            <person name="Angelini C."/>
            <person name="Antonin V."/>
            <person name="Barry K.W."/>
            <person name="Bougher N.L."/>
            <person name="Buchanan P."/>
            <person name="Buyck B."/>
            <person name="Bense V."/>
            <person name="Catcheside P."/>
            <person name="Chovatia M."/>
            <person name="Cooper J."/>
            <person name="Damon W."/>
            <person name="Desjardin D."/>
            <person name="Finy P."/>
            <person name="Geml J."/>
            <person name="Haridas S."/>
            <person name="Hughes K."/>
            <person name="Justo A."/>
            <person name="Karasinski D."/>
            <person name="Kautmanova I."/>
            <person name="Kiss B."/>
            <person name="Kocsube S."/>
            <person name="Kotiranta H."/>
            <person name="LaButti K.M."/>
            <person name="Lechner B.E."/>
            <person name="Liimatainen K."/>
            <person name="Lipzen A."/>
            <person name="Lukacs Z."/>
            <person name="Mihaltcheva S."/>
            <person name="Morgado L.N."/>
            <person name="Niskanen T."/>
            <person name="Noordeloos M.E."/>
            <person name="Ohm R.A."/>
            <person name="Ortiz-Santana B."/>
            <person name="Ovrebo C."/>
            <person name="Racz N."/>
            <person name="Riley R."/>
            <person name="Savchenko A."/>
            <person name="Shiryaev A."/>
            <person name="Soop K."/>
            <person name="Spirin V."/>
            <person name="Szebenyi C."/>
            <person name="Tomsovsky M."/>
            <person name="Tulloss R.E."/>
            <person name="Uehling J."/>
            <person name="Grigoriev I.V."/>
            <person name="Vagvolgyi C."/>
            <person name="Papp T."/>
            <person name="Martin F.M."/>
            <person name="Miettinen O."/>
            <person name="Hibbett D.S."/>
            <person name="Nagy L.G."/>
        </authorList>
    </citation>
    <scope>NUCLEOTIDE SEQUENCE [LARGE SCALE GENOMIC DNA]</scope>
    <source>
        <strain evidence="2 3">CBS 166.37</strain>
    </source>
</reference>
<keyword evidence="3" id="KW-1185">Reference proteome</keyword>
<proteinExistence type="predicted"/>
<name>A0A5C3MM36_9AGAR</name>
<evidence type="ECO:0000313" key="3">
    <source>
        <dbReference type="Proteomes" id="UP000308652"/>
    </source>
</evidence>
<evidence type="ECO:0000313" key="2">
    <source>
        <dbReference type="EMBL" id="TFK44998.1"/>
    </source>
</evidence>
<sequence>MSVVNLVIYESDSDSELYNPDDSAHQIRQQKKKTIRLDRRNYRLMAGSKRVQRHRHAQESKNSGQALQSITASNAACSNKSFEELSVECYMQTYIASGCQPNARPQPVDSVNMSWGIIPPTYPGGFRDDALEDGLSIPDIKMSEC</sequence>